<feature type="modified residue" description="4-aspartylphosphate" evidence="10">
    <location>
        <position position="684"/>
    </location>
</feature>
<dbReference type="RefSeq" id="WP_123170429.1">
    <property type="nucleotide sequence ID" value="NZ_QKOD01000021.1"/>
</dbReference>
<dbReference type="SMART" id="SM00073">
    <property type="entry name" value="HPT"/>
    <property type="match status" value="1"/>
</dbReference>
<dbReference type="PROSITE" id="PS50894">
    <property type="entry name" value="HPT"/>
    <property type="match status" value="1"/>
</dbReference>
<name>A0A3M9X0P0_9HYPH</name>
<evidence type="ECO:0000259" key="12">
    <source>
        <dbReference type="PROSITE" id="PS50109"/>
    </source>
</evidence>
<feature type="domain" description="CheW-like" evidence="14">
    <location>
        <begin position="476"/>
        <end position="611"/>
    </location>
</feature>
<dbReference type="SMART" id="SM00260">
    <property type="entry name" value="CheW"/>
    <property type="match status" value="1"/>
</dbReference>
<accession>A0A3M9X0P0</accession>
<evidence type="ECO:0000259" key="14">
    <source>
        <dbReference type="PROSITE" id="PS50851"/>
    </source>
</evidence>
<dbReference type="GO" id="GO:0006935">
    <property type="term" value="P:chemotaxis"/>
    <property type="evidence" value="ECO:0007669"/>
    <property type="project" value="InterPro"/>
</dbReference>
<dbReference type="EMBL" id="QKOD01000021">
    <property type="protein sequence ID" value="RNJ41312.1"/>
    <property type="molecule type" value="Genomic_DNA"/>
</dbReference>
<dbReference type="SMART" id="SM00387">
    <property type="entry name" value="HATPase_c"/>
    <property type="match status" value="1"/>
</dbReference>
<evidence type="ECO:0000256" key="9">
    <source>
        <dbReference type="PROSITE-ProRule" id="PRU00110"/>
    </source>
</evidence>
<evidence type="ECO:0000256" key="11">
    <source>
        <dbReference type="SAM" id="MobiDB-lite"/>
    </source>
</evidence>
<evidence type="ECO:0000256" key="1">
    <source>
        <dbReference type="ARBA" id="ARBA00000085"/>
    </source>
</evidence>
<dbReference type="InterPro" id="IPR036890">
    <property type="entry name" value="HATPase_C_sf"/>
</dbReference>
<evidence type="ECO:0000256" key="7">
    <source>
        <dbReference type="ARBA" id="ARBA00023012"/>
    </source>
</evidence>
<keyword evidence="7" id="KW-0902">Two-component regulatory system</keyword>
<dbReference type="Pfam" id="PF02518">
    <property type="entry name" value="HATPase_c"/>
    <property type="match status" value="1"/>
</dbReference>
<dbReference type="PANTHER" id="PTHR43395:SF1">
    <property type="entry name" value="CHEMOTAXIS PROTEIN CHEA"/>
    <property type="match status" value="1"/>
</dbReference>
<dbReference type="Pfam" id="PF00072">
    <property type="entry name" value="Response_reg"/>
    <property type="match status" value="1"/>
</dbReference>
<feature type="domain" description="Response regulatory" evidence="13">
    <location>
        <begin position="635"/>
        <end position="751"/>
    </location>
</feature>
<comment type="function">
    <text evidence="8">Involved in the transmission of sensory signals from the chemoreceptors to the flagellar motors. CheA is autophosphorylated; it can transfer its phosphate group to either CheB or CheY.</text>
</comment>
<keyword evidence="6 16" id="KW-0418">Kinase</keyword>
<dbReference type="InterPro" id="IPR004358">
    <property type="entry name" value="Sig_transdc_His_kin-like_C"/>
</dbReference>
<evidence type="ECO:0000256" key="3">
    <source>
        <dbReference type="ARBA" id="ARBA00021495"/>
    </source>
</evidence>
<reference evidence="16 17" key="1">
    <citation type="journal article" date="2018" name="Mol. Plant Microbe Interact.">
        <title>Taxonomically Different Co-Microsymbionts of a Relict Legume, Oxytropis popoviana, Have Complementary Sets of Symbiotic Genes and Together Increase the Efficiency of Plant Nodulation.</title>
        <authorList>
            <person name="Safronova V."/>
            <person name="Belimov A."/>
            <person name="Sazanova A."/>
            <person name="Chirak E."/>
            <person name="Verkhozina A."/>
            <person name="Kuznetsova I."/>
            <person name="Andronov E."/>
            <person name="Puhalsky J."/>
            <person name="Tikhonovich I."/>
        </authorList>
    </citation>
    <scope>NUCLEOTIDE SEQUENCE [LARGE SCALE GENOMIC DNA]</scope>
    <source>
        <strain evidence="16 17">Opo-235</strain>
    </source>
</reference>
<dbReference type="CDD" id="cd00088">
    <property type="entry name" value="HPT"/>
    <property type="match status" value="1"/>
</dbReference>
<dbReference type="InterPro" id="IPR036061">
    <property type="entry name" value="CheW-like_dom_sf"/>
</dbReference>
<dbReference type="Pfam" id="PF01627">
    <property type="entry name" value="Hpt"/>
    <property type="match status" value="1"/>
</dbReference>
<dbReference type="PANTHER" id="PTHR43395">
    <property type="entry name" value="SENSOR HISTIDINE KINASE CHEA"/>
    <property type="match status" value="1"/>
</dbReference>
<comment type="caution">
    <text evidence="16">The sequence shown here is derived from an EMBL/GenBank/DDBJ whole genome shotgun (WGS) entry which is preliminary data.</text>
</comment>
<feature type="region of interest" description="Disordered" evidence="11">
    <location>
        <begin position="131"/>
        <end position="159"/>
    </location>
</feature>
<sequence>MTDEDFSQVSMLSLFQAELETQSQALTSGLLALERDPIAADALEACMRAAHSLKGAARIIDLMPAVKVANAMEDCLVAAQRGHLRVRREHIDTLLQGSDLLKLIASGSSSESANSEVETFLAKFEELSLPEAKPGSQDSAADFATPDHAQEQPATTSSATLLVGTVPRAHGSIGSDRMVRVTADSLNRLLGLAGESLIEARRLRPFADGLLRLKRLQSDLASAFDNLHAVLPSGSNDAAVVEALAEAQRKLRLSQAFLAERLDELESVDRKATDLANRLYDETLASRMRPFEDGVRHYARTVRDLGRTLGKRVRLEIVGGSTGIDRDILEQLDAPLGHLLRNAVDHGLEPPEERLAMGKPEEGLIRLEARHNAGLLQIAVVDDGRGIELSTLRETVVARQLATRESADTLSETELLAFLFLPGFSMKAGLTDVSGRGVGLDAVQAMTKEVRGVASVSSEFGHGTRFQLQLPLTLSVLRTLLVDVDGEPYAFPLAAIAKTLKLQRTQINLLQGRPHFRLNDRQIGLVTAREVLDRGEPGSEPDELSVVVVDAGRGDAYGLIVDRFLGERELVIRPLDPRFAKIKDISAAALMEDGSPVLIFDVDDLIRSVEKLASSSGFRALRRAADGPEASRRKRVLVIDDSLTVRELQRKMLGNYGYEVEVAVDGMDGWNAVRSGPFDLVVTDIDMPRMDGIELVSLIRKDAHLKNTPIMIVSYKDREEDRARGLDAGADYYLTKSSFQDEALIHAVVDMIGEAAE</sequence>
<dbReference type="InterPro" id="IPR001789">
    <property type="entry name" value="Sig_transdc_resp-reg_receiver"/>
</dbReference>
<gene>
    <name evidence="16" type="ORF">DNR46_34520</name>
</gene>
<dbReference type="Pfam" id="PF01584">
    <property type="entry name" value="CheW"/>
    <property type="match status" value="1"/>
</dbReference>
<evidence type="ECO:0000256" key="8">
    <source>
        <dbReference type="ARBA" id="ARBA00035100"/>
    </source>
</evidence>
<evidence type="ECO:0000259" key="13">
    <source>
        <dbReference type="PROSITE" id="PS50110"/>
    </source>
</evidence>
<dbReference type="PROSITE" id="PS50851">
    <property type="entry name" value="CHEW"/>
    <property type="match status" value="1"/>
</dbReference>
<keyword evidence="4 10" id="KW-0597">Phosphoprotein</keyword>
<dbReference type="InterPro" id="IPR011006">
    <property type="entry name" value="CheY-like_superfamily"/>
</dbReference>
<dbReference type="SUPFAM" id="SSF50341">
    <property type="entry name" value="CheW-like"/>
    <property type="match status" value="1"/>
</dbReference>
<keyword evidence="5" id="KW-0808">Transferase</keyword>
<evidence type="ECO:0000256" key="6">
    <source>
        <dbReference type="ARBA" id="ARBA00022777"/>
    </source>
</evidence>
<dbReference type="InterPro" id="IPR036641">
    <property type="entry name" value="HPT_dom_sf"/>
</dbReference>
<feature type="domain" description="Histidine kinase" evidence="12">
    <location>
        <begin position="336"/>
        <end position="474"/>
    </location>
</feature>
<dbReference type="SUPFAM" id="SSF55874">
    <property type="entry name" value="ATPase domain of HSP90 chaperone/DNA topoisomerase II/histidine kinase"/>
    <property type="match status" value="1"/>
</dbReference>
<dbReference type="InterPro" id="IPR005467">
    <property type="entry name" value="His_kinase_dom"/>
</dbReference>
<proteinExistence type="predicted"/>
<evidence type="ECO:0000313" key="16">
    <source>
        <dbReference type="EMBL" id="RNJ41312.1"/>
    </source>
</evidence>
<organism evidence="16 17">
    <name type="scientific">Mesorhizobium japonicum</name>
    <dbReference type="NCBI Taxonomy" id="2066070"/>
    <lineage>
        <taxon>Bacteria</taxon>
        <taxon>Pseudomonadati</taxon>
        <taxon>Pseudomonadota</taxon>
        <taxon>Alphaproteobacteria</taxon>
        <taxon>Hyphomicrobiales</taxon>
        <taxon>Phyllobacteriaceae</taxon>
        <taxon>Mesorhizobium</taxon>
    </lineage>
</organism>
<dbReference type="PROSITE" id="PS50110">
    <property type="entry name" value="RESPONSE_REGULATORY"/>
    <property type="match status" value="1"/>
</dbReference>
<dbReference type="AlphaFoldDB" id="A0A3M9X0P0"/>
<evidence type="ECO:0000256" key="2">
    <source>
        <dbReference type="ARBA" id="ARBA00012438"/>
    </source>
</evidence>
<evidence type="ECO:0000313" key="17">
    <source>
        <dbReference type="Proteomes" id="UP000275436"/>
    </source>
</evidence>
<protein>
    <recommendedName>
        <fullName evidence="3">Chemotaxis protein CheA</fullName>
        <ecNumber evidence="2">2.7.13.3</ecNumber>
    </recommendedName>
</protein>
<evidence type="ECO:0000256" key="5">
    <source>
        <dbReference type="ARBA" id="ARBA00022679"/>
    </source>
</evidence>
<dbReference type="EC" id="2.7.13.3" evidence="2"/>
<feature type="modified residue" description="Phosphohistidine" evidence="9">
    <location>
        <position position="51"/>
    </location>
</feature>
<dbReference type="SUPFAM" id="SSF52172">
    <property type="entry name" value="CheY-like"/>
    <property type="match status" value="1"/>
</dbReference>
<dbReference type="InterPro" id="IPR003594">
    <property type="entry name" value="HATPase_dom"/>
</dbReference>
<dbReference type="FunFam" id="3.30.565.10:FF:000016">
    <property type="entry name" value="Chemotaxis protein CheA, putative"/>
    <property type="match status" value="1"/>
</dbReference>
<dbReference type="Gene3D" id="3.30.565.10">
    <property type="entry name" value="Histidine kinase-like ATPase, C-terminal domain"/>
    <property type="match status" value="1"/>
</dbReference>
<comment type="catalytic activity">
    <reaction evidence="1">
        <text>ATP + protein L-histidine = ADP + protein N-phospho-L-histidine.</text>
        <dbReference type="EC" id="2.7.13.3"/>
    </reaction>
</comment>
<dbReference type="PROSITE" id="PS50109">
    <property type="entry name" value="HIS_KIN"/>
    <property type="match status" value="1"/>
</dbReference>
<evidence type="ECO:0000256" key="10">
    <source>
        <dbReference type="PROSITE-ProRule" id="PRU00169"/>
    </source>
</evidence>
<dbReference type="Proteomes" id="UP000275436">
    <property type="component" value="Unassembled WGS sequence"/>
</dbReference>
<dbReference type="Gene3D" id="3.40.50.2300">
    <property type="match status" value="1"/>
</dbReference>
<dbReference type="Gene3D" id="1.20.120.160">
    <property type="entry name" value="HPT domain"/>
    <property type="match status" value="1"/>
</dbReference>
<dbReference type="InterPro" id="IPR008207">
    <property type="entry name" value="Sig_transdc_His_kin_Hpt_dom"/>
</dbReference>
<dbReference type="Gene3D" id="2.30.30.40">
    <property type="entry name" value="SH3 Domains"/>
    <property type="match status" value="1"/>
</dbReference>
<dbReference type="PRINTS" id="PR00344">
    <property type="entry name" value="BCTRLSENSOR"/>
</dbReference>
<dbReference type="SUPFAM" id="SSF47226">
    <property type="entry name" value="Histidine-containing phosphotransfer domain, HPT domain"/>
    <property type="match status" value="1"/>
</dbReference>
<evidence type="ECO:0000259" key="15">
    <source>
        <dbReference type="PROSITE" id="PS50894"/>
    </source>
</evidence>
<dbReference type="GO" id="GO:0000155">
    <property type="term" value="F:phosphorelay sensor kinase activity"/>
    <property type="evidence" value="ECO:0007669"/>
    <property type="project" value="UniProtKB-ARBA"/>
</dbReference>
<dbReference type="SMART" id="SM00448">
    <property type="entry name" value="REC"/>
    <property type="match status" value="1"/>
</dbReference>
<dbReference type="InterPro" id="IPR002545">
    <property type="entry name" value="CheW-lke_dom"/>
</dbReference>
<evidence type="ECO:0000256" key="4">
    <source>
        <dbReference type="ARBA" id="ARBA00022553"/>
    </source>
</evidence>
<dbReference type="InterPro" id="IPR051315">
    <property type="entry name" value="Bact_Chemotaxis_CheA"/>
</dbReference>
<feature type="domain" description="HPt" evidence="15">
    <location>
        <begin position="4"/>
        <end position="108"/>
    </location>
</feature>